<evidence type="ECO:0000256" key="1">
    <source>
        <dbReference type="SAM" id="MobiDB-lite"/>
    </source>
</evidence>
<feature type="region of interest" description="Disordered" evidence="1">
    <location>
        <begin position="32"/>
        <end position="71"/>
    </location>
</feature>
<dbReference type="STRING" id="530564.Psta_0253"/>
<feature type="compositionally biased region" description="Pro residues" evidence="1">
    <location>
        <begin position="42"/>
        <end position="54"/>
    </location>
</feature>
<accession>D2R1G4</accession>
<evidence type="ECO:0000313" key="2">
    <source>
        <dbReference type="EMBL" id="ADB14949.1"/>
    </source>
</evidence>
<feature type="compositionally biased region" description="Polar residues" evidence="1">
    <location>
        <begin position="32"/>
        <end position="41"/>
    </location>
</feature>
<protein>
    <submittedName>
        <fullName evidence="2">Uncharacterized protein</fullName>
    </submittedName>
</protein>
<keyword evidence="3" id="KW-1185">Reference proteome</keyword>
<gene>
    <name evidence="2" type="ordered locus">Psta_0253</name>
</gene>
<organism evidence="2 3">
    <name type="scientific">Pirellula staleyi (strain ATCC 27377 / DSM 6068 / ICPB 4128)</name>
    <name type="common">Pirella staleyi</name>
    <dbReference type="NCBI Taxonomy" id="530564"/>
    <lineage>
        <taxon>Bacteria</taxon>
        <taxon>Pseudomonadati</taxon>
        <taxon>Planctomycetota</taxon>
        <taxon>Planctomycetia</taxon>
        <taxon>Pirellulales</taxon>
        <taxon>Pirellulaceae</taxon>
        <taxon>Pirellula</taxon>
    </lineage>
</organism>
<evidence type="ECO:0000313" key="3">
    <source>
        <dbReference type="Proteomes" id="UP000001887"/>
    </source>
</evidence>
<reference evidence="2 3" key="1">
    <citation type="journal article" date="2009" name="Stand. Genomic Sci.">
        <title>Complete genome sequence of Pirellula staleyi type strain (ATCC 27377).</title>
        <authorList>
            <person name="Clum A."/>
            <person name="Tindall B.J."/>
            <person name="Sikorski J."/>
            <person name="Ivanova N."/>
            <person name="Mavrommatis K."/>
            <person name="Lucas S."/>
            <person name="Glavina del Rio T."/>
            <person name="Nolan M."/>
            <person name="Chen F."/>
            <person name="Tice H."/>
            <person name="Pitluck S."/>
            <person name="Cheng J.F."/>
            <person name="Chertkov O."/>
            <person name="Brettin T."/>
            <person name="Han C."/>
            <person name="Detter J.C."/>
            <person name="Kuske C."/>
            <person name="Bruce D."/>
            <person name="Goodwin L."/>
            <person name="Ovchinikova G."/>
            <person name="Pati A."/>
            <person name="Mikhailova N."/>
            <person name="Chen A."/>
            <person name="Palaniappan K."/>
            <person name="Land M."/>
            <person name="Hauser L."/>
            <person name="Chang Y.J."/>
            <person name="Jeffries C.D."/>
            <person name="Chain P."/>
            <person name="Rohde M."/>
            <person name="Goker M."/>
            <person name="Bristow J."/>
            <person name="Eisen J.A."/>
            <person name="Markowitz V."/>
            <person name="Hugenholtz P."/>
            <person name="Kyrpides N.C."/>
            <person name="Klenk H.P."/>
            <person name="Lapidus A."/>
        </authorList>
    </citation>
    <scope>NUCLEOTIDE SEQUENCE [LARGE SCALE GENOMIC DNA]</scope>
    <source>
        <strain evidence="3">ATCC 27377 / DSM 6068 / ICPB 4128</strain>
    </source>
</reference>
<sequence length="71" mass="7350" precursor="true">MPRILRHPWLGALMMPSILALASLGLTMLGGCSSSTPATNIQPPPPAETIPAPAPENVLKSGSPPPRVKKS</sequence>
<dbReference type="HOGENOM" id="CLU_2736553_0_0_0"/>
<dbReference type="AlphaFoldDB" id="D2R1G4"/>
<proteinExistence type="predicted"/>
<dbReference type="Proteomes" id="UP000001887">
    <property type="component" value="Chromosome"/>
</dbReference>
<name>D2R1G4_PIRSD</name>
<dbReference type="PROSITE" id="PS51257">
    <property type="entry name" value="PROKAR_LIPOPROTEIN"/>
    <property type="match status" value="1"/>
</dbReference>
<dbReference type="KEGG" id="psl:Psta_0253"/>
<dbReference type="EMBL" id="CP001848">
    <property type="protein sequence ID" value="ADB14949.1"/>
    <property type="molecule type" value="Genomic_DNA"/>
</dbReference>